<organism evidence="3 4">
    <name type="scientific">Microlunatus phosphovorus (strain ATCC 700054 / DSM 10555 / JCM 9379 / NBRC 101784 / NCIMB 13414 / VKM Ac-1990 / NM-1)</name>
    <dbReference type="NCBI Taxonomy" id="1032480"/>
    <lineage>
        <taxon>Bacteria</taxon>
        <taxon>Bacillati</taxon>
        <taxon>Actinomycetota</taxon>
        <taxon>Actinomycetes</taxon>
        <taxon>Propionibacteriales</taxon>
        <taxon>Propionibacteriaceae</taxon>
        <taxon>Microlunatus</taxon>
    </lineage>
</organism>
<dbReference type="PANTHER" id="PTHR48100:SF15">
    <property type="entry name" value="SEDOHEPTULOSE 1,7-BISPHOSPHATASE"/>
    <property type="match status" value="1"/>
</dbReference>
<dbReference type="CDD" id="cd07067">
    <property type="entry name" value="HP_PGM_like"/>
    <property type="match status" value="1"/>
</dbReference>
<dbReference type="EMBL" id="AP012204">
    <property type="protein sequence ID" value="BAK37293.1"/>
    <property type="molecule type" value="Genomic_DNA"/>
</dbReference>
<dbReference type="Pfam" id="PF00300">
    <property type="entry name" value="His_Phos_1"/>
    <property type="match status" value="1"/>
</dbReference>
<dbReference type="SMART" id="SM00855">
    <property type="entry name" value="PGAM"/>
    <property type="match status" value="1"/>
</dbReference>
<dbReference type="STRING" id="1032480.MLP_42790"/>
<gene>
    <name evidence="3" type="ordered locus">MLP_42790</name>
</gene>
<name>F5XSN5_MICPN</name>
<dbReference type="OrthoDB" id="4697614at2"/>
<dbReference type="Gene3D" id="3.40.50.1240">
    <property type="entry name" value="Phosphoglycerate mutase-like"/>
    <property type="match status" value="1"/>
</dbReference>
<evidence type="ECO:0000256" key="1">
    <source>
        <dbReference type="PIRSR" id="PIRSR613078-1"/>
    </source>
</evidence>
<dbReference type="HOGENOM" id="CLU_033323_13_1_11"/>
<dbReference type="Proteomes" id="UP000007947">
    <property type="component" value="Chromosome"/>
</dbReference>
<dbReference type="GO" id="GO:0101006">
    <property type="term" value="F:protein histidine phosphatase activity"/>
    <property type="evidence" value="ECO:0007669"/>
    <property type="project" value="TreeGrafter"/>
</dbReference>
<proteinExistence type="predicted"/>
<feature type="active site" description="Proton donor/acceptor" evidence="1">
    <location>
        <position position="82"/>
    </location>
</feature>
<evidence type="ECO:0000256" key="2">
    <source>
        <dbReference type="PIRSR" id="PIRSR613078-2"/>
    </source>
</evidence>
<dbReference type="GO" id="GO:0070297">
    <property type="term" value="P:regulation of phosphorelay signal transduction system"/>
    <property type="evidence" value="ECO:0007669"/>
    <property type="project" value="TreeGrafter"/>
</dbReference>
<dbReference type="KEGG" id="mph:MLP_42790"/>
<accession>F5XSN5</accession>
<feature type="binding site" evidence="2">
    <location>
        <begin position="82"/>
        <end position="85"/>
    </location>
    <ligand>
        <name>substrate</name>
    </ligand>
</feature>
<evidence type="ECO:0000313" key="4">
    <source>
        <dbReference type="Proteomes" id="UP000007947"/>
    </source>
</evidence>
<dbReference type="SUPFAM" id="SSF53254">
    <property type="entry name" value="Phosphoglycerate mutase-like"/>
    <property type="match status" value="1"/>
</dbReference>
<dbReference type="InterPro" id="IPR013078">
    <property type="entry name" value="His_Pase_superF_clade-1"/>
</dbReference>
<keyword evidence="4" id="KW-1185">Reference proteome</keyword>
<dbReference type="PANTHER" id="PTHR48100">
    <property type="entry name" value="BROAD-SPECIFICITY PHOSPHATASE YOR283W-RELATED"/>
    <property type="match status" value="1"/>
</dbReference>
<dbReference type="RefSeq" id="WP_013865127.1">
    <property type="nucleotide sequence ID" value="NC_015635.1"/>
</dbReference>
<dbReference type="eggNOG" id="COG0406">
    <property type="taxonomic scope" value="Bacteria"/>
</dbReference>
<feature type="active site" description="Tele-phosphohistidine intermediate" evidence="1">
    <location>
        <position position="9"/>
    </location>
</feature>
<feature type="binding site" evidence="2">
    <location>
        <position position="58"/>
    </location>
    <ligand>
        <name>substrate</name>
    </ligand>
</feature>
<reference evidence="3 4" key="1">
    <citation type="submission" date="2011-05" db="EMBL/GenBank/DDBJ databases">
        <title>Whole genome sequence of Microlunatus phosphovorus NM-1.</title>
        <authorList>
            <person name="Hosoyama A."/>
            <person name="Sasaki K."/>
            <person name="Harada T."/>
            <person name="Igarashi R."/>
            <person name="Kawakoshi A."/>
            <person name="Sasagawa M."/>
            <person name="Fukada J."/>
            <person name="Nakamura S."/>
            <person name="Katano Y."/>
            <person name="Hanada S."/>
            <person name="Kamagata Y."/>
            <person name="Nakamura N."/>
            <person name="Yamazaki S."/>
            <person name="Fujita N."/>
        </authorList>
    </citation>
    <scope>NUCLEOTIDE SEQUENCE [LARGE SCALE GENOMIC DNA]</scope>
    <source>
        <strain evidence="4">ATCC 700054 / DSM 10555 / JCM 9379 / NBRC 101784 / NCIMB 13414 / VKM Ac-1990 / NM-1</strain>
    </source>
</reference>
<protein>
    <submittedName>
        <fullName evidence="3">Phosphoglycerate mutase family protein</fullName>
    </submittedName>
</protein>
<dbReference type="InterPro" id="IPR029033">
    <property type="entry name" value="His_PPase_superfam"/>
</dbReference>
<dbReference type="InterPro" id="IPR050275">
    <property type="entry name" value="PGM_Phosphatase"/>
</dbReference>
<sequence>MTELYLVRHGETTWSASGRHTSVTDLGLTSNGVRQAESLRGHLDPSSFELILSSPRQRARRTAELAGFSGAYQPEISEDLAEWFYGEYEGLTSAQIHESDPGWTIFTHPTPGGETHGQVSERLDRVIERIRHAGVERAVCFSHGHALRALAVRWLGLDLMWGAHFPLDTGTISILGEEKDRPAMLRWNAV</sequence>
<evidence type="ECO:0000313" key="3">
    <source>
        <dbReference type="EMBL" id="BAK37293.1"/>
    </source>
</evidence>
<dbReference type="AlphaFoldDB" id="F5XSN5"/>